<dbReference type="SUPFAM" id="SSF48371">
    <property type="entry name" value="ARM repeat"/>
    <property type="match status" value="2"/>
</dbReference>
<dbReference type="InterPro" id="IPR016024">
    <property type="entry name" value="ARM-type_fold"/>
</dbReference>
<dbReference type="GO" id="GO:0048487">
    <property type="term" value="F:beta-tubulin binding"/>
    <property type="evidence" value="ECO:0007669"/>
    <property type="project" value="InterPro"/>
</dbReference>
<dbReference type="Pfam" id="PF12612">
    <property type="entry name" value="TFCD_C"/>
    <property type="match status" value="1"/>
</dbReference>
<name>A0A5M8PLV5_9LECA</name>
<dbReference type="EMBL" id="VXIT01000011">
    <property type="protein sequence ID" value="KAA6409484.1"/>
    <property type="molecule type" value="Genomic_DNA"/>
</dbReference>
<dbReference type="InterPro" id="IPR011989">
    <property type="entry name" value="ARM-like"/>
</dbReference>
<gene>
    <name evidence="5" type="ORF">FRX48_07038</name>
</gene>
<dbReference type="Gene3D" id="1.25.10.10">
    <property type="entry name" value="Leucine-rich Repeat Variant"/>
    <property type="match status" value="1"/>
</dbReference>
<dbReference type="PROSITE" id="PS50077">
    <property type="entry name" value="HEAT_REPEAT"/>
    <property type="match status" value="1"/>
</dbReference>
<evidence type="ECO:0000259" key="4">
    <source>
        <dbReference type="Pfam" id="PF25767"/>
    </source>
</evidence>
<dbReference type="Pfam" id="PF23579">
    <property type="entry name" value="ARM_TBCD"/>
    <property type="match status" value="1"/>
</dbReference>
<keyword evidence="1" id="KW-0143">Chaperone</keyword>
<dbReference type="PANTHER" id="PTHR12658:SF0">
    <property type="entry name" value="TUBULIN-SPECIFIC CHAPERONE D"/>
    <property type="match status" value="1"/>
</dbReference>
<accession>A0A5M8PLV5</accession>
<dbReference type="Proteomes" id="UP000324767">
    <property type="component" value="Unassembled WGS sequence"/>
</dbReference>
<organism evidence="5 6">
    <name type="scientific">Lasallia pustulata</name>
    <dbReference type="NCBI Taxonomy" id="136370"/>
    <lineage>
        <taxon>Eukaryota</taxon>
        <taxon>Fungi</taxon>
        <taxon>Dikarya</taxon>
        <taxon>Ascomycota</taxon>
        <taxon>Pezizomycotina</taxon>
        <taxon>Lecanoromycetes</taxon>
        <taxon>OSLEUM clade</taxon>
        <taxon>Umbilicariomycetidae</taxon>
        <taxon>Umbilicariales</taxon>
        <taxon>Umbilicariaceae</taxon>
        <taxon>Lasallia</taxon>
    </lineage>
</organism>
<dbReference type="GO" id="GO:0005096">
    <property type="term" value="F:GTPase activator activity"/>
    <property type="evidence" value="ECO:0007669"/>
    <property type="project" value="InterPro"/>
</dbReference>
<dbReference type="GO" id="GO:0007023">
    <property type="term" value="P:post-chaperonin tubulin folding pathway"/>
    <property type="evidence" value="ECO:0007669"/>
    <property type="project" value="InterPro"/>
</dbReference>
<evidence type="ECO:0000256" key="2">
    <source>
        <dbReference type="PROSITE-ProRule" id="PRU00103"/>
    </source>
</evidence>
<dbReference type="InterPro" id="IPR033162">
    <property type="entry name" value="TBCD"/>
</dbReference>
<feature type="repeat" description="HEAT" evidence="2">
    <location>
        <begin position="420"/>
        <end position="457"/>
    </location>
</feature>
<dbReference type="Pfam" id="PF25767">
    <property type="entry name" value="ARM_TBCD_2nd"/>
    <property type="match status" value="2"/>
</dbReference>
<evidence type="ECO:0000256" key="1">
    <source>
        <dbReference type="ARBA" id="ARBA00023186"/>
    </source>
</evidence>
<sequence>MSARERACAACAWALYPLILYNSAHVCDHRAKAVLRHSRFPSAMDAPEDKDIKLQKASGDLLSELQHTLPGFLWKSITPQAGAAKSRSHIARSLVGYRTTDNLINLLEPFQEWPQLLDPCLASILTPLISAYLSYLLNHKAKYCGPLPGSLATAIPLPRAISKLLYTLCKIRGEKVVSRFFNNEPKFLEPMLDAFRAWNENTNPPGDMSSHRYGPMVWEERYIMLLWLSHLMLAPFDLASISSPELSQGDDNLHKDMKMPVELPAIARRIIPICTTYITVASKEREAARALLVRIAVRPDMRRVGLLDSSVHWALASLESESKEATSKTIYAHVGVLSFLAGILVSAEKSAIAPFLMHIFQSVQKLNAEQTPLSKVIISSALARKVIIKILRAVTVTILEPATDTPSIPEHSIGSVLEDVIDYLLTALADKDTPVRYAASKALSVITLKLDASMAADVVEAVVGSLREDVLWEDTATGLTIDNYHAAQRKEASLTRNLTAVSALRWQGLILALSHLLYRRSPPPELLPEILSALVLALDFEQRSAVGSSVGTNVRDAACFGIWALARRYTTKELLHVDTSMIVAANHSSQPGTVLQILSNELVAAATLDSSGNIRRGASAALQELIGRHPDTVIEGISLVQVVDYHAVALRSRAMKEVAVGASKLGESYWNILLDGFLGWKGIGSPDAESRRQAATAIGFLGTVRDHETIQIAIDRVCHSLQRLRHRQVEERHGLLLSLAAVINSVNSKSSVSNPVQPSPTPTSSELWEVFTKISPLSTEDLTASVLRPELTAESACCIISSLALASCSRSSGRSLLPLPLQNSLEECIRILTLCLSRTEDVVISASSQTAEDVFEVLDDAKRDSLARTWVSSFNIDSSGPSRGPNKANGYVAALGTVYRFFQSSRSDVSAALTGALISLAAPQMQIESKVAAIKSLSAGVLRLEVMTRSTAETLAASLTDYTADKRGDIGSLVRVEAIDAVGVSWMYGLLNDEEIKRGLIAVVCGLAAEKLDKVRFRAWTCLQKCWPYFGGASSPPCPFSDVAQTSTVEYYQQLLSLRSADWIRLPLLEGYVTSAGVGSESLLRASRAALVDYAEHLHIADLVALCQDLMEILRRHIADDRLIIPALEVVAFLLDAGQFQRINNVELKWRNLLALIQKSHFKSGNVHKLEAAVKVYTGLASVKVVQQDVLAKLCSMLLHPFPQIRNAVADALCVIVENDLLRREDWSKPPKELTKVANDIRAQILVDVQG</sequence>
<feature type="domain" description="Tubulin-folding cofactor D ARM repeats" evidence="4">
    <location>
        <begin position="504"/>
        <end position="636"/>
    </location>
</feature>
<dbReference type="OrthoDB" id="10253476at2759"/>
<evidence type="ECO:0000313" key="6">
    <source>
        <dbReference type="Proteomes" id="UP000324767"/>
    </source>
</evidence>
<feature type="domain" description="Tubulin-folding cofactor D C-terminal" evidence="3">
    <location>
        <begin position="1000"/>
        <end position="1169"/>
    </location>
</feature>
<dbReference type="InterPro" id="IPR022577">
    <property type="entry name" value="TBCD_C"/>
</dbReference>
<protein>
    <submittedName>
        <fullName evidence="5">Tubulin-specific chaperone D</fullName>
    </submittedName>
</protein>
<dbReference type="InterPro" id="IPR021133">
    <property type="entry name" value="HEAT_type_2"/>
</dbReference>
<proteinExistence type="predicted"/>
<dbReference type="AlphaFoldDB" id="A0A5M8PLV5"/>
<dbReference type="GO" id="GO:0000226">
    <property type="term" value="P:microtubule cytoskeleton organization"/>
    <property type="evidence" value="ECO:0007669"/>
    <property type="project" value="TreeGrafter"/>
</dbReference>
<dbReference type="InterPro" id="IPR058033">
    <property type="entry name" value="ARM_TBCD_2nd"/>
</dbReference>
<reference evidence="5 6" key="1">
    <citation type="submission" date="2019-09" db="EMBL/GenBank/DDBJ databases">
        <title>The hologenome of the rock-dwelling lichen Lasallia pustulata.</title>
        <authorList>
            <person name="Greshake Tzovaras B."/>
            <person name="Segers F."/>
            <person name="Bicker A."/>
            <person name="Dal Grande F."/>
            <person name="Otte J."/>
            <person name="Hankeln T."/>
            <person name="Schmitt I."/>
            <person name="Ebersberger I."/>
        </authorList>
    </citation>
    <scope>NUCLEOTIDE SEQUENCE [LARGE SCALE GENOMIC DNA]</scope>
    <source>
        <strain evidence="5">A1-1</strain>
    </source>
</reference>
<dbReference type="PANTHER" id="PTHR12658">
    <property type="entry name" value="BETA-TUBULIN COFACTOR D"/>
    <property type="match status" value="1"/>
</dbReference>
<dbReference type="GO" id="GO:0007021">
    <property type="term" value="P:tubulin complex assembly"/>
    <property type="evidence" value="ECO:0007669"/>
    <property type="project" value="InterPro"/>
</dbReference>
<feature type="domain" description="Tubulin-folding cofactor D ARM repeats" evidence="4">
    <location>
        <begin position="410"/>
        <end position="467"/>
    </location>
</feature>
<comment type="caution">
    <text evidence="5">The sequence shown here is derived from an EMBL/GenBank/DDBJ whole genome shotgun (WGS) entry which is preliminary data.</text>
</comment>
<evidence type="ECO:0000313" key="5">
    <source>
        <dbReference type="EMBL" id="KAA6409484.1"/>
    </source>
</evidence>
<evidence type="ECO:0000259" key="3">
    <source>
        <dbReference type="Pfam" id="PF12612"/>
    </source>
</evidence>